<name>A0ABV3DJS0_9ACTN</name>
<organism evidence="3 4">
    <name type="scientific">Streptodolium elevatio</name>
    <dbReference type="NCBI Taxonomy" id="3157996"/>
    <lineage>
        <taxon>Bacteria</taxon>
        <taxon>Bacillati</taxon>
        <taxon>Actinomycetota</taxon>
        <taxon>Actinomycetes</taxon>
        <taxon>Kitasatosporales</taxon>
        <taxon>Streptomycetaceae</taxon>
        <taxon>Streptodolium</taxon>
    </lineage>
</organism>
<dbReference type="EMBL" id="JBEZFP010000054">
    <property type="protein sequence ID" value="MEU8135995.1"/>
    <property type="molecule type" value="Genomic_DNA"/>
</dbReference>
<feature type="transmembrane region" description="Helical" evidence="1">
    <location>
        <begin position="205"/>
        <end position="227"/>
    </location>
</feature>
<reference evidence="3 4" key="1">
    <citation type="submission" date="2024-06" db="EMBL/GenBank/DDBJ databases">
        <title>The Natural Products Discovery Center: Release of the First 8490 Sequenced Strains for Exploring Actinobacteria Biosynthetic Diversity.</title>
        <authorList>
            <person name="Kalkreuter E."/>
            <person name="Kautsar S.A."/>
            <person name="Yang D."/>
            <person name="Bader C.D."/>
            <person name="Teijaro C.N."/>
            <person name="Fluegel L."/>
            <person name="Davis C.M."/>
            <person name="Simpson J.R."/>
            <person name="Lauterbach L."/>
            <person name="Steele A.D."/>
            <person name="Gui C."/>
            <person name="Meng S."/>
            <person name="Li G."/>
            <person name="Viehrig K."/>
            <person name="Ye F."/>
            <person name="Su P."/>
            <person name="Kiefer A.F."/>
            <person name="Nichols A."/>
            <person name="Cepeda A.J."/>
            <person name="Yan W."/>
            <person name="Fan B."/>
            <person name="Jiang Y."/>
            <person name="Adhikari A."/>
            <person name="Zheng C.-J."/>
            <person name="Schuster L."/>
            <person name="Cowan T.M."/>
            <person name="Smanski M.J."/>
            <person name="Chevrette M.G."/>
            <person name="De Carvalho L.P.S."/>
            <person name="Shen B."/>
        </authorList>
    </citation>
    <scope>NUCLEOTIDE SEQUENCE [LARGE SCALE GENOMIC DNA]</scope>
    <source>
        <strain evidence="3 4">NPDC048946</strain>
    </source>
</reference>
<keyword evidence="1" id="KW-1133">Transmembrane helix</keyword>
<keyword evidence="4" id="KW-1185">Reference proteome</keyword>
<keyword evidence="1" id="KW-0812">Transmembrane</keyword>
<evidence type="ECO:0000256" key="2">
    <source>
        <dbReference type="SAM" id="SignalP"/>
    </source>
</evidence>
<keyword evidence="1" id="KW-0472">Membrane</keyword>
<sequence length="248" mass="25658">MLVLAAAAVVLAVLSVGTSLALADHVEEDRAYRDARPCAPADGEGRDRACLRSVPAVVRAVIDVGGRNSRHELQLTSAEFSYRRVPVNASGPLLGQVARGDTVSVTLWRDRVVEVRAAGRTEATRDTPYEDAVGAVVVIGLTVPLVPVSARLALWLVRHRRAVVADEVNALVYAWAPVDAGLSAAALASLVGALAAPGLGFGAGLATRSVVVVVFAALAFAGGWAAARSLAPAMRRREAARTAGTGQS</sequence>
<feature type="transmembrane region" description="Helical" evidence="1">
    <location>
        <begin position="132"/>
        <end position="157"/>
    </location>
</feature>
<evidence type="ECO:0008006" key="5">
    <source>
        <dbReference type="Google" id="ProtNLM"/>
    </source>
</evidence>
<dbReference type="Proteomes" id="UP001551482">
    <property type="component" value="Unassembled WGS sequence"/>
</dbReference>
<protein>
    <recommendedName>
        <fullName evidence="5">Integral membrane protein</fullName>
    </recommendedName>
</protein>
<evidence type="ECO:0000313" key="4">
    <source>
        <dbReference type="Proteomes" id="UP001551482"/>
    </source>
</evidence>
<proteinExistence type="predicted"/>
<dbReference type="RefSeq" id="WP_358356183.1">
    <property type="nucleotide sequence ID" value="NZ_JBEZFP010000054.1"/>
</dbReference>
<feature type="chain" id="PRO_5046554298" description="Integral membrane protein" evidence="2">
    <location>
        <begin position="24"/>
        <end position="248"/>
    </location>
</feature>
<evidence type="ECO:0000256" key="1">
    <source>
        <dbReference type="SAM" id="Phobius"/>
    </source>
</evidence>
<gene>
    <name evidence="3" type="ORF">AB0C36_21070</name>
</gene>
<accession>A0ABV3DJS0</accession>
<feature type="signal peptide" evidence="2">
    <location>
        <begin position="1"/>
        <end position="23"/>
    </location>
</feature>
<comment type="caution">
    <text evidence="3">The sequence shown here is derived from an EMBL/GenBank/DDBJ whole genome shotgun (WGS) entry which is preliminary data.</text>
</comment>
<feature type="transmembrane region" description="Helical" evidence="1">
    <location>
        <begin position="178"/>
        <end position="199"/>
    </location>
</feature>
<keyword evidence="2" id="KW-0732">Signal</keyword>
<evidence type="ECO:0000313" key="3">
    <source>
        <dbReference type="EMBL" id="MEU8135995.1"/>
    </source>
</evidence>